<protein>
    <submittedName>
        <fullName evidence="2">Uncharacterized protein</fullName>
    </submittedName>
</protein>
<reference evidence="2 3" key="1">
    <citation type="journal article" date="2021" name="Commun. Biol.">
        <title>The genome of Shorea leprosula (Dipterocarpaceae) highlights the ecological relevance of drought in aseasonal tropical rainforests.</title>
        <authorList>
            <person name="Ng K.K.S."/>
            <person name="Kobayashi M.J."/>
            <person name="Fawcett J.A."/>
            <person name="Hatakeyama M."/>
            <person name="Paape T."/>
            <person name="Ng C.H."/>
            <person name="Ang C.C."/>
            <person name="Tnah L.H."/>
            <person name="Lee C.T."/>
            <person name="Nishiyama T."/>
            <person name="Sese J."/>
            <person name="O'Brien M.J."/>
            <person name="Copetti D."/>
            <person name="Mohd Noor M.I."/>
            <person name="Ong R.C."/>
            <person name="Putra M."/>
            <person name="Sireger I.Z."/>
            <person name="Indrioko S."/>
            <person name="Kosugi Y."/>
            <person name="Izuno A."/>
            <person name="Isagi Y."/>
            <person name="Lee S.L."/>
            <person name="Shimizu K.K."/>
        </authorList>
    </citation>
    <scope>NUCLEOTIDE SEQUENCE [LARGE SCALE GENOMIC DNA]</scope>
    <source>
        <strain evidence="2">214</strain>
    </source>
</reference>
<feature type="compositionally biased region" description="Basic and acidic residues" evidence="1">
    <location>
        <begin position="33"/>
        <end position="55"/>
    </location>
</feature>
<dbReference type="PANTHER" id="PTHR36063">
    <property type="entry name" value="ARABIDOPSIS THALIANA GENOMIC DNA, CHROMOSOME 5, P1 CLONE:MOK16"/>
    <property type="match status" value="1"/>
</dbReference>
<name>A0AAV5J103_9ROSI</name>
<dbReference type="Proteomes" id="UP001054252">
    <property type="component" value="Unassembled WGS sequence"/>
</dbReference>
<evidence type="ECO:0000256" key="1">
    <source>
        <dbReference type="SAM" id="MobiDB-lite"/>
    </source>
</evidence>
<dbReference type="EMBL" id="BPVZ01000028">
    <property type="protein sequence ID" value="GKV08289.1"/>
    <property type="molecule type" value="Genomic_DNA"/>
</dbReference>
<feature type="region of interest" description="Disordered" evidence="1">
    <location>
        <begin position="21"/>
        <end position="66"/>
    </location>
</feature>
<proteinExistence type="predicted"/>
<accession>A0AAV5J103</accession>
<dbReference type="PANTHER" id="PTHR36063:SF1">
    <property type="entry name" value="ARABIDOPSIS THALIANA GENOMIC DNA, CHROMOSOME 5, P1 CLONE:MOK16"/>
    <property type="match status" value="1"/>
</dbReference>
<feature type="compositionally biased region" description="Polar residues" evidence="1">
    <location>
        <begin position="57"/>
        <end position="66"/>
    </location>
</feature>
<evidence type="ECO:0000313" key="2">
    <source>
        <dbReference type="EMBL" id="GKV08289.1"/>
    </source>
</evidence>
<keyword evidence="3" id="KW-1185">Reference proteome</keyword>
<evidence type="ECO:0000313" key="3">
    <source>
        <dbReference type="Proteomes" id="UP001054252"/>
    </source>
</evidence>
<organism evidence="2 3">
    <name type="scientific">Rubroshorea leprosula</name>
    <dbReference type="NCBI Taxonomy" id="152421"/>
    <lineage>
        <taxon>Eukaryota</taxon>
        <taxon>Viridiplantae</taxon>
        <taxon>Streptophyta</taxon>
        <taxon>Embryophyta</taxon>
        <taxon>Tracheophyta</taxon>
        <taxon>Spermatophyta</taxon>
        <taxon>Magnoliopsida</taxon>
        <taxon>eudicotyledons</taxon>
        <taxon>Gunneridae</taxon>
        <taxon>Pentapetalae</taxon>
        <taxon>rosids</taxon>
        <taxon>malvids</taxon>
        <taxon>Malvales</taxon>
        <taxon>Dipterocarpaceae</taxon>
        <taxon>Rubroshorea</taxon>
    </lineage>
</organism>
<sequence length="66" mass="7977">MAKELRHTMKPWIEVAPSLIDSPYKSPNSPKLETIREERAEDPHQYEEERREKKNFTRTMITVRNH</sequence>
<gene>
    <name evidence="2" type="ORF">SLEP1_g19944</name>
</gene>
<comment type="caution">
    <text evidence="2">The sequence shown here is derived from an EMBL/GenBank/DDBJ whole genome shotgun (WGS) entry which is preliminary data.</text>
</comment>
<dbReference type="AlphaFoldDB" id="A0AAV5J103"/>